<reference evidence="1 2" key="1">
    <citation type="submission" date="2018-04" db="EMBL/GenBank/DDBJ databases">
        <title>Genomic Encyclopedia of Archaeal and Bacterial Type Strains, Phase II (KMG-II): from individual species to whole genera.</title>
        <authorList>
            <person name="Goeker M."/>
        </authorList>
    </citation>
    <scope>NUCLEOTIDE SEQUENCE [LARGE SCALE GENOMIC DNA]</scope>
    <source>
        <strain evidence="1 2">DSM 21823</strain>
    </source>
</reference>
<keyword evidence="2" id="KW-1185">Reference proteome</keyword>
<sequence length="189" mass="19489">MFNLIVAVISIALIAALAAASLFYGGDGFSKSSARAEAATLISQAQQVAGATALFRIDNAGASVSSTEPDCSTGTQSACAITRLVDGGYLQAKPVVPPQIVSKDPLALGWIRNWSISQDGDSVYVFLNEDNQNGICDEVERQGGAARTTVTGTLTAEDFGLDDGSLPPFRCADLDLGGGLVLTAFGARI</sequence>
<organism evidence="1 2">
    <name type="scientific">Gemmobacter caeni</name>
    <dbReference type="NCBI Taxonomy" id="589035"/>
    <lineage>
        <taxon>Bacteria</taxon>
        <taxon>Pseudomonadati</taxon>
        <taxon>Pseudomonadota</taxon>
        <taxon>Alphaproteobacteria</taxon>
        <taxon>Rhodobacterales</taxon>
        <taxon>Paracoccaceae</taxon>
        <taxon>Gemmobacter</taxon>
    </lineage>
</organism>
<dbReference type="RefSeq" id="WP_108127969.1">
    <property type="nucleotide sequence ID" value="NZ_QBKP01000002.1"/>
</dbReference>
<protein>
    <submittedName>
        <fullName evidence="1">Uncharacterized protein</fullName>
    </submittedName>
</protein>
<gene>
    <name evidence="1" type="ORF">C8N34_102332</name>
</gene>
<evidence type="ECO:0000313" key="1">
    <source>
        <dbReference type="EMBL" id="PTX52552.1"/>
    </source>
</evidence>
<comment type="caution">
    <text evidence="1">The sequence shown here is derived from an EMBL/GenBank/DDBJ whole genome shotgun (WGS) entry which is preliminary data.</text>
</comment>
<name>A0A2T6B952_9RHOB</name>
<accession>A0A2T6B952</accession>
<dbReference type="Proteomes" id="UP000244224">
    <property type="component" value="Unassembled WGS sequence"/>
</dbReference>
<proteinExistence type="predicted"/>
<dbReference type="AlphaFoldDB" id="A0A2T6B952"/>
<evidence type="ECO:0000313" key="2">
    <source>
        <dbReference type="Proteomes" id="UP000244224"/>
    </source>
</evidence>
<dbReference type="EMBL" id="QBKP01000002">
    <property type="protein sequence ID" value="PTX52552.1"/>
    <property type="molecule type" value="Genomic_DNA"/>
</dbReference>